<dbReference type="PANTHER" id="PTHR21615">
    <property type="entry name" value="CYCLIN N-TERMINAL DOMAIN-CONTAINING PROTEIN 1"/>
    <property type="match status" value="1"/>
</dbReference>
<keyword evidence="3" id="KW-1185">Reference proteome</keyword>
<proteinExistence type="predicted"/>
<dbReference type="PANTHER" id="PTHR21615:SF2">
    <property type="entry name" value="CYCLIN N-TERMINAL DOMAIN-CONTAINING PROTEIN 1"/>
    <property type="match status" value="1"/>
</dbReference>
<dbReference type="Gene3D" id="1.10.472.10">
    <property type="entry name" value="Cyclin-like"/>
    <property type="match status" value="1"/>
</dbReference>
<dbReference type="GO" id="GO:0007131">
    <property type="term" value="P:reciprocal meiotic recombination"/>
    <property type="evidence" value="ECO:0007669"/>
    <property type="project" value="Ensembl"/>
</dbReference>
<dbReference type="Proteomes" id="UP000694409">
    <property type="component" value="Unassembled WGS sequence"/>
</dbReference>
<evidence type="ECO:0000313" key="3">
    <source>
        <dbReference type="Proteomes" id="UP000694409"/>
    </source>
</evidence>
<reference evidence="2" key="2">
    <citation type="submission" date="2025-09" db="UniProtKB">
        <authorList>
            <consortium name="Ensembl"/>
        </authorList>
    </citation>
    <scope>IDENTIFICATION</scope>
</reference>
<dbReference type="GO" id="GO:0051445">
    <property type="term" value="P:regulation of meiotic cell cycle"/>
    <property type="evidence" value="ECO:0007669"/>
    <property type="project" value="Ensembl"/>
</dbReference>
<evidence type="ECO:0000313" key="2">
    <source>
        <dbReference type="Ensembl" id="ENSSCAP00000008785.1"/>
    </source>
</evidence>
<sequence length="345" mass="38256">MGSQVPLEGRGRDSGPLFSGVAPEIIEDTLIHLATENEQYLSELPEQAGCFKETRIVEFIFLLSEKWHLDQSTRYQAVELLERFLIKQVEQMCDDRGSTKGSSQGQRSSWSSVRDQITNTFVLRLVSCVQLASKLSLHYSVSHDTALTFLQSLKYSYTKQELLESELAVLNTLHFHINVSTPLAYVELLLEVLGYNGCLLPAKPLHKMCVQLLDLCYLTKETIYDTLLKVAIENSTPSKLQIAKFLTVKEDFMLLAVGVISTGVFILSPGHWEQAVEHLNCITGITPQSILEFSYAVVRRIVGCSTPEQHPPESAALPPVPVPSALSAASLYHPHSFAPVSPGIS</sequence>
<dbReference type="AlphaFoldDB" id="A0A8C9MVE8"/>
<evidence type="ECO:0000259" key="1">
    <source>
        <dbReference type="Pfam" id="PF00134"/>
    </source>
</evidence>
<dbReference type="InterPro" id="IPR006671">
    <property type="entry name" value="Cyclin_N"/>
</dbReference>
<dbReference type="GeneTree" id="ENSGT00440000033966"/>
<dbReference type="Pfam" id="PF00134">
    <property type="entry name" value="Cyclin_N"/>
    <property type="match status" value="1"/>
</dbReference>
<feature type="domain" description="Cyclin N-terminal" evidence="1">
    <location>
        <begin position="38"/>
        <end position="178"/>
    </location>
</feature>
<name>A0A8C9MVE8_SERCA</name>
<dbReference type="GO" id="GO:0035861">
    <property type="term" value="C:site of double-strand break"/>
    <property type="evidence" value="ECO:0007669"/>
    <property type="project" value="TreeGrafter"/>
</dbReference>
<dbReference type="InterPro" id="IPR036915">
    <property type="entry name" value="Cyclin-like_sf"/>
</dbReference>
<dbReference type="GO" id="GO:0007283">
    <property type="term" value="P:spermatogenesis"/>
    <property type="evidence" value="ECO:0007669"/>
    <property type="project" value="Ensembl"/>
</dbReference>
<gene>
    <name evidence="2" type="primary">CNTD1</name>
</gene>
<reference evidence="2" key="1">
    <citation type="submission" date="2025-08" db="UniProtKB">
        <authorList>
            <consortium name="Ensembl"/>
        </authorList>
    </citation>
    <scope>IDENTIFICATION</scope>
</reference>
<organism evidence="2 3">
    <name type="scientific">Serinus canaria</name>
    <name type="common">Island canary</name>
    <name type="synonym">Fringilla canaria</name>
    <dbReference type="NCBI Taxonomy" id="9135"/>
    <lineage>
        <taxon>Eukaryota</taxon>
        <taxon>Metazoa</taxon>
        <taxon>Chordata</taxon>
        <taxon>Craniata</taxon>
        <taxon>Vertebrata</taxon>
        <taxon>Euteleostomi</taxon>
        <taxon>Archelosauria</taxon>
        <taxon>Archosauria</taxon>
        <taxon>Dinosauria</taxon>
        <taxon>Saurischia</taxon>
        <taxon>Theropoda</taxon>
        <taxon>Coelurosauria</taxon>
        <taxon>Aves</taxon>
        <taxon>Neognathae</taxon>
        <taxon>Neoaves</taxon>
        <taxon>Telluraves</taxon>
        <taxon>Australaves</taxon>
        <taxon>Passeriformes</taxon>
        <taxon>Passeroidea</taxon>
        <taxon>Fringillidae</taxon>
        <taxon>Carduelinae</taxon>
        <taxon>Serinus</taxon>
    </lineage>
</organism>
<dbReference type="OMA" id="CFKETRI"/>
<accession>A0A8C9MVE8</accession>
<dbReference type="SUPFAM" id="SSF47954">
    <property type="entry name" value="Cyclin-like"/>
    <property type="match status" value="1"/>
</dbReference>
<dbReference type="Ensembl" id="ENSSCAT00000009896.1">
    <property type="protein sequence ID" value="ENSSCAP00000008785.1"/>
    <property type="gene ID" value="ENSSCAG00000006684.1"/>
</dbReference>
<dbReference type="CDD" id="cd20541">
    <property type="entry name" value="CYCLIN_CNTD1"/>
    <property type="match status" value="1"/>
</dbReference>
<protein>
    <submittedName>
        <fullName evidence="2">Cyclin N-terminal domain containing 1</fullName>
    </submittedName>
</protein>